<protein>
    <recommendedName>
        <fullName evidence="8">Gram-positive cocci surface proteins LPxTG domain-containing protein</fullName>
    </recommendedName>
</protein>
<evidence type="ECO:0000313" key="10">
    <source>
        <dbReference type="Proteomes" id="UP000256562"/>
    </source>
</evidence>
<feature type="non-terminal residue" evidence="9">
    <location>
        <position position="1"/>
    </location>
</feature>
<evidence type="ECO:0000256" key="7">
    <source>
        <dbReference type="SAM" id="Phobius"/>
    </source>
</evidence>
<keyword evidence="7" id="KW-0812">Transmembrane</keyword>
<name>A0A3E0IL51_9STAP</name>
<dbReference type="InterPro" id="IPR019931">
    <property type="entry name" value="LPXTG_anchor"/>
</dbReference>
<proteinExistence type="predicted"/>
<feature type="transmembrane region" description="Helical" evidence="7">
    <location>
        <begin position="117"/>
        <end position="135"/>
    </location>
</feature>
<dbReference type="RefSeq" id="WP_116095315.1">
    <property type="nucleotide sequence ID" value="NZ_QKXQ01000651.1"/>
</dbReference>
<dbReference type="NCBIfam" id="TIGR01167">
    <property type="entry name" value="LPXTG_anchor"/>
    <property type="match status" value="1"/>
</dbReference>
<gene>
    <name evidence="9" type="ORF">DOS83_12955</name>
</gene>
<evidence type="ECO:0000256" key="4">
    <source>
        <dbReference type="ARBA" id="ARBA00022729"/>
    </source>
</evidence>
<feature type="domain" description="Gram-positive cocci surface proteins LPxTG" evidence="8">
    <location>
        <begin position="104"/>
        <end position="137"/>
    </location>
</feature>
<keyword evidence="4" id="KW-0732">Signal</keyword>
<accession>A0A3E0IL51</accession>
<organism evidence="9 10">
    <name type="scientific">Staphylococcus felis</name>
    <dbReference type="NCBI Taxonomy" id="46127"/>
    <lineage>
        <taxon>Bacteria</taxon>
        <taxon>Bacillati</taxon>
        <taxon>Bacillota</taxon>
        <taxon>Bacilli</taxon>
        <taxon>Bacillales</taxon>
        <taxon>Staphylococcaceae</taxon>
        <taxon>Staphylococcus</taxon>
    </lineage>
</organism>
<evidence type="ECO:0000256" key="6">
    <source>
        <dbReference type="SAM" id="MobiDB-lite"/>
    </source>
</evidence>
<evidence type="ECO:0000256" key="1">
    <source>
        <dbReference type="ARBA" id="ARBA00004168"/>
    </source>
</evidence>
<keyword evidence="2" id="KW-0134">Cell wall</keyword>
<evidence type="ECO:0000313" key="9">
    <source>
        <dbReference type="EMBL" id="REH89838.1"/>
    </source>
</evidence>
<dbReference type="EMBL" id="QKXQ01000651">
    <property type="protein sequence ID" value="REH89838.1"/>
    <property type="molecule type" value="Genomic_DNA"/>
</dbReference>
<keyword evidence="7" id="KW-0472">Membrane</keyword>
<dbReference type="AlphaFoldDB" id="A0A3E0IL51"/>
<sequence length="141" mass="15620">ENDVKQNIDTPRAEDAKAEEDAHADAWEKATQESMNKEEAMKGDATQESMNKEEAMKDDATQESTNKEETMKNGATQESMNKEEVMKGNTTQESMNQADTHTTRAQTLPETGQTHNSGLFGGIFLAIGLSLLVLSRRLNQK</sequence>
<feature type="compositionally biased region" description="Basic and acidic residues" evidence="6">
    <location>
        <begin position="1"/>
        <end position="42"/>
    </location>
</feature>
<comment type="subcellular location">
    <subcellularLocation>
        <location evidence="1">Secreted</location>
        <location evidence="1">Cell wall</location>
        <topology evidence="1">Peptidoglycan-anchor</topology>
    </subcellularLocation>
</comment>
<comment type="caution">
    <text evidence="9">The sequence shown here is derived from an EMBL/GenBank/DDBJ whole genome shotgun (WGS) entry which is preliminary data.</text>
</comment>
<dbReference type="Pfam" id="PF00746">
    <property type="entry name" value="Gram_pos_anchor"/>
    <property type="match status" value="1"/>
</dbReference>
<feature type="compositionally biased region" description="Basic and acidic residues" evidence="6">
    <location>
        <begin position="50"/>
        <end position="71"/>
    </location>
</feature>
<evidence type="ECO:0000256" key="2">
    <source>
        <dbReference type="ARBA" id="ARBA00022512"/>
    </source>
</evidence>
<reference evidence="9 10" key="1">
    <citation type="journal article" date="2018" name="Vet. Microbiol.">
        <title>Characterisation of Staphylococcus felis isolated from cats using whole genome sequencing.</title>
        <authorList>
            <person name="Worthing K."/>
            <person name="Pang S."/>
            <person name="Trott D.J."/>
            <person name="Abraham S."/>
            <person name="Coombs G.W."/>
            <person name="Jordan D."/>
            <person name="McIntyre L."/>
            <person name="Davies M.R."/>
            <person name="Norris J."/>
        </authorList>
    </citation>
    <scope>NUCLEOTIDE SEQUENCE [LARGE SCALE GENOMIC DNA]</scope>
    <source>
        <strain evidence="9 10">F9</strain>
    </source>
</reference>
<keyword evidence="5" id="KW-0572">Peptidoglycan-anchor</keyword>
<evidence type="ECO:0000256" key="3">
    <source>
        <dbReference type="ARBA" id="ARBA00022525"/>
    </source>
</evidence>
<evidence type="ECO:0000256" key="5">
    <source>
        <dbReference type="ARBA" id="ARBA00023088"/>
    </source>
</evidence>
<feature type="region of interest" description="Disordered" evidence="6">
    <location>
        <begin position="1"/>
        <end position="82"/>
    </location>
</feature>
<keyword evidence="3" id="KW-0964">Secreted</keyword>
<keyword evidence="7" id="KW-1133">Transmembrane helix</keyword>
<dbReference type="Proteomes" id="UP000256562">
    <property type="component" value="Unassembled WGS sequence"/>
</dbReference>
<evidence type="ECO:0000259" key="8">
    <source>
        <dbReference type="Pfam" id="PF00746"/>
    </source>
</evidence>